<keyword evidence="1" id="KW-0175">Coiled coil</keyword>
<dbReference type="Proteomes" id="UP001201020">
    <property type="component" value="Chromosome"/>
</dbReference>
<gene>
    <name evidence="2" type="ORF">K9W45_09265</name>
</gene>
<dbReference type="InterPro" id="IPR011990">
    <property type="entry name" value="TPR-like_helical_dom_sf"/>
</dbReference>
<evidence type="ECO:0000256" key="1">
    <source>
        <dbReference type="SAM" id="Coils"/>
    </source>
</evidence>
<protein>
    <submittedName>
        <fullName evidence="2">Uncharacterized protein</fullName>
    </submittedName>
</protein>
<feature type="coiled-coil region" evidence="1">
    <location>
        <begin position="460"/>
        <end position="563"/>
    </location>
</feature>
<dbReference type="EMBL" id="CP084166">
    <property type="protein sequence ID" value="UJG40026.1"/>
    <property type="molecule type" value="Genomic_DNA"/>
</dbReference>
<accession>A0A9Y1BJK7</accession>
<organism evidence="2">
    <name type="scientific">Candidatus Heimdallarchaeum aukensis</name>
    <dbReference type="NCBI Taxonomy" id="2876573"/>
    <lineage>
        <taxon>Archaea</taxon>
        <taxon>Promethearchaeati</taxon>
        <taxon>Candidatus Heimdallarchaeota</taxon>
        <taxon>Candidatus Heimdallarchaeia (ex Rinke et al. 2021) (nom. nud.)</taxon>
        <taxon>Candidatus Heimdallarchaeales</taxon>
        <taxon>Candidatus Heimdallarchaeaceae</taxon>
        <taxon>Candidatus Heimdallarchaeum</taxon>
    </lineage>
</organism>
<sequence length="579" mass="66711">MSGERTSYDGDLARLMSEARDLFKSANYSQAANKYLKAAEVQHETLGLEQARDLYNEAIQNFLRASEDYKEKKQYRTSAQNLYQIALIYKKLNDKENWSAAMRAVIDDLLAAAQDYLQLWNEYERAITLVSASCFLLFSLEDFSLAEQYYNQYIAQIQNDPGFTVAQQVLYAAGYAIKAVKDLDAKALLSAQQLVGSHLKPHLSQMMDSSFVDAIDRSLDDVVRIFRSKIKLPKIIPELNFSRDLVLNEPSTLKVVLENEGEGDAFNIDFQLYIPDEVEILDGQKQFIVPELSSGQKHEHSLTFRCMSATGEVTHEVSGKVTFYDQLQTKQTMMIGPYDLIFREVSLSKELGGKLADFEARCNNYKESLKNSLILPDEVVEKTISLIRDIIRAAEEDISKEEFKSVESSILSISKAFNFFDDITSPDFVQKIKEERDREIQEKIDAAVEKVKLELQEEFAKEKQELSTRHQEELTNLENELRQKFEEEKATIIEQTKAEVSETHKQEIEELMNELNSQHKKEIEELKLEAEEEKNRALAELRAQMEEEKKKALEEQESLLQEEFQKRLSQLQNSSKKKD</sequence>
<proteinExistence type="predicted"/>
<name>A0A9Y1BJK7_9ARCH</name>
<reference evidence="2" key="1">
    <citation type="journal article" date="2022" name="Nat. Microbiol.">
        <title>Unique mobile elements and scalable gene flow at the prokaryote-eukaryote boundary revealed by circularized Asgard archaea genomes.</title>
        <authorList>
            <person name="Wu F."/>
            <person name="Speth D.R."/>
            <person name="Philosof A."/>
            <person name="Cremiere A."/>
            <person name="Narayanan A."/>
            <person name="Barco R.A."/>
            <person name="Connon S.A."/>
            <person name="Amend J.P."/>
            <person name="Antoshechkin I.A."/>
            <person name="Orphan V.J."/>
        </authorList>
    </citation>
    <scope>NUCLEOTIDE SEQUENCE</scope>
    <source>
        <strain evidence="2">PM71</strain>
    </source>
</reference>
<dbReference type="SUPFAM" id="SSF48452">
    <property type="entry name" value="TPR-like"/>
    <property type="match status" value="1"/>
</dbReference>
<evidence type="ECO:0000313" key="2">
    <source>
        <dbReference type="EMBL" id="UJG40026.1"/>
    </source>
</evidence>
<dbReference type="AlphaFoldDB" id="A0A9Y1BJK7"/>